<dbReference type="CDD" id="cd00555">
    <property type="entry name" value="Maf"/>
    <property type="match status" value="1"/>
</dbReference>
<evidence type="ECO:0000256" key="1">
    <source>
        <dbReference type="ARBA" id="ARBA00001968"/>
    </source>
</evidence>
<dbReference type="Pfam" id="PF02545">
    <property type="entry name" value="Maf"/>
    <property type="match status" value="1"/>
</dbReference>
<feature type="active site" description="Proton acceptor" evidence="3">
    <location>
        <position position="77"/>
    </location>
</feature>
<dbReference type="InterPro" id="IPR003697">
    <property type="entry name" value="Maf-like"/>
</dbReference>
<evidence type="ECO:0000256" key="2">
    <source>
        <dbReference type="ARBA" id="ARBA00022801"/>
    </source>
</evidence>
<protein>
    <recommendedName>
        <fullName evidence="3">Nucleoside triphosphate pyrophosphatase</fullName>
        <ecNumber evidence="3">3.6.1.9</ecNumber>
    </recommendedName>
    <alternativeName>
        <fullName evidence="3">Nucleotide pyrophosphatase</fullName>
        <shortName evidence="3">Nucleotide PPase</shortName>
    </alternativeName>
</protein>
<dbReference type="SMR" id="A0A078MJK9"/>
<comment type="cofactor">
    <cofactor evidence="1 3">
        <name>a divalent metal cation</name>
        <dbReference type="ChEBI" id="CHEBI:60240"/>
    </cofactor>
</comment>
<dbReference type="GO" id="GO:0009117">
    <property type="term" value="P:nucleotide metabolic process"/>
    <property type="evidence" value="ECO:0007669"/>
    <property type="project" value="UniProtKB-KW"/>
</dbReference>
<dbReference type="InterPro" id="IPR029001">
    <property type="entry name" value="ITPase-like_fam"/>
</dbReference>
<comment type="caution">
    <text evidence="3">Lacks conserved residue(s) required for the propagation of feature annotation.</text>
</comment>
<dbReference type="PIRSF" id="PIRSF006305">
    <property type="entry name" value="Maf"/>
    <property type="match status" value="1"/>
</dbReference>
<dbReference type="EMBL" id="LN483070">
    <property type="protein sequence ID" value="CEA07548.1"/>
    <property type="molecule type" value="Genomic_DNA"/>
</dbReference>
<dbReference type="PANTHER" id="PTHR43213">
    <property type="entry name" value="BIFUNCTIONAL DTTP/UTP PYROPHOSPHATASE/METHYLTRANSFERASE PROTEIN-RELATED"/>
    <property type="match status" value="1"/>
</dbReference>
<evidence type="ECO:0000256" key="3">
    <source>
        <dbReference type="HAMAP-Rule" id="MF_00528"/>
    </source>
</evidence>
<dbReference type="EC" id="3.6.1.9" evidence="3"/>
<comment type="function">
    <text evidence="3">Nucleoside triphosphate pyrophosphatase. May have a dual role in cell division arrest and in preventing the incorporation of modified nucleotides into cellular nucleic acids.</text>
</comment>
<keyword evidence="3" id="KW-0546">Nucleotide metabolism</keyword>
<comment type="catalytic activity">
    <reaction evidence="3">
        <text>a ribonucleoside 5'-triphosphate + H2O = a ribonucleoside 5'-phosphate + diphosphate + H(+)</text>
        <dbReference type="Rhea" id="RHEA:23996"/>
        <dbReference type="ChEBI" id="CHEBI:15377"/>
        <dbReference type="ChEBI" id="CHEBI:15378"/>
        <dbReference type="ChEBI" id="CHEBI:33019"/>
        <dbReference type="ChEBI" id="CHEBI:58043"/>
        <dbReference type="ChEBI" id="CHEBI:61557"/>
        <dbReference type="EC" id="3.6.1.9"/>
    </reaction>
</comment>
<dbReference type="PATRIC" id="fig|1461584.3.peg.856"/>
<dbReference type="Gene3D" id="3.90.950.10">
    <property type="match status" value="1"/>
</dbReference>
<comment type="catalytic activity">
    <reaction evidence="3">
        <text>a 2'-deoxyribonucleoside 5'-triphosphate + H2O = a 2'-deoxyribonucleoside 5'-phosphate + diphosphate + H(+)</text>
        <dbReference type="Rhea" id="RHEA:44644"/>
        <dbReference type="ChEBI" id="CHEBI:15377"/>
        <dbReference type="ChEBI" id="CHEBI:15378"/>
        <dbReference type="ChEBI" id="CHEBI:33019"/>
        <dbReference type="ChEBI" id="CHEBI:61560"/>
        <dbReference type="ChEBI" id="CHEBI:65317"/>
        <dbReference type="EC" id="3.6.1.9"/>
    </reaction>
</comment>
<comment type="subcellular location">
    <subcellularLocation>
        <location evidence="3">Cytoplasm</location>
    </subcellularLocation>
</comment>
<dbReference type="GO" id="GO:0005737">
    <property type="term" value="C:cytoplasm"/>
    <property type="evidence" value="ECO:0007669"/>
    <property type="project" value="UniProtKB-SubCell"/>
</dbReference>
<keyword evidence="3" id="KW-0963">Cytoplasm</keyword>
<dbReference type="SUPFAM" id="SSF52972">
    <property type="entry name" value="ITPase-like"/>
    <property type="match status" value="1"/>
</dbReference>
<keyword evidence="2 3" id="KW-0378">Hydrolase</keyword>
<reference evidence="4" key="1">
    <citation type="submission" date="2014-07" db="EMBL/GenBank/DDBJ databases">
        <authorList>
            <person name="Urmite Genomes Urmite Genomes"/>
        </authorList>
    </citation>
    <scope>NUCLEOTIDE SEQUENCE</scope>
    <source>
        <strain evidence="4">11W110_air</strain>
    </source>
</reference>
<dbReference type="GO" id="GO:0047429">
    <property type="term" value="F:nucleoside triphosphate diphosphatase activity"/>
    <property type="evidence" value="ECO:0007669"/>
    <property type="project" value="UniProtKB-EC"/>
</dbReference>
<comment type="similarity">
    <text evidence="3">Belongs to the Maf family.</text>
</comment>
<accession>A0A078MJK9</accession>
<dbReference type="NCBIfam" id="TIGR00172">
    <property type="entry name" value="maf"/>
    <property type="match status" value="1"/>
</dbReference>
<proteinExistence type="inferred from homology"/>
<dbReference type="PANTHER" id="PTHR43213:SF5">
    <property type="entry name" value="BIFUNCTIONAL DTTP_UTP PYROPHOSPHATASE_METHYLTRANSFERASE PROTEIN-RELATED"/>
    <property type="match status" value="1"/>
</dbReference>
<dbReference type="HAMAP" id="MF_00528">
    <property type="entry name" value="Maf"/>
    <property type="match status" value="1"/>
</dbReference>
<dbReference type="AlphaFoldDB" id="A0A078MJK9"/>
<evidence type="ECO:0000313" key="4">
    <source>
        <dbReference type="EMBL" id="CEA07548.1"/>
    </source>
</evidence>
<sequence length="210" mass="21685">MTDLSLILASASPARTKLLTDAGIAHRVLVSDVDEDAVTAAAGTPSPAETALLLARAKAESVAALPAAEGSLVVGCDSVFEFQGEAHGKPWEPDVARARIRRMSGTYGVLHTGHWLVDRRDESDGGSGTSAGLLSSAEVHFAELADTEIEAYVATGEPLQVAGSFTIDSLGGAFIEKVVGDPHAVVGLSVVTLRKLLAGAGVSITDLWDR</sequence>
<organism evidence="4">
    <name type="scientific">Arthrobacter saudimassiliensis</name>
    <dbReference type="NCBI Taxonomy" id="1461584"/>
    <lineage>
        <taxon>Bacteria</taxon>
        <taxon>Bacillati</taxon>
        <taxon>Actinomycetota</taxon>
        <taxon>Actinomycetes</taxon>
        <taxon>Micrococcales</taxon>
        <taxon>Micrococcaceae</taxon>
        <taxon>Arthrobacter</taxon>
    </lineage>
</organism>
<gene>
    <name evidence="4" type="primary">yceF</name>
    <name evidence="4" type="ORF">BN1051_00863</name>
</gene>
<name>A0A078MJK9_9MICC</name>